<dbReference type="Proteomes" id="UP000268350">
    <property type="component" value="Unassembled WGS sequence"/>
</dbReference>
<protein>
    <submittedName>
        <fullName evidence="1">Uncharacterized protein</fullName>
    </submittedName>
</protein>
<feature type="non-terminal residue" evidence="1">
    <location>
        <position position="190"/>
    </location>
</feature>
<evidence type="ECO:0000313" key="1">
    <source>
        <dbReference type="EMBL" id="SPP80956.1"/>
    </source>
</evidence>
<dbReference type="AlphaFoldDB" id="A0A3B0K5R8"/>
<proteinExistence type="predicted"/>
<keyword evidence="2" id="KW-1185">Reference proteome</keyword>
<dbReference type="EMBL" id="OUUW01000005">
    <property type="protein sequence ID" value="SPP80956.1"/>
    <property type="molecule type" value="Genomic_DNA"/>
</dbReference>
<sequence length="190" mass="21545">SNGASINTVYLFFPLPCSLKLRERERTLRSCISFDLLLLASMHLGRCLLSLRLLLIFFALHSLHCKSVYASIQVDLLLPTSMHLVLSTRNANFLALMEFTRVPNTFPKKDLPSPQAASPREPTSTAGLGRHFVLAPWRAEMFANFRLGIRRGPLSDVRIINCECGNTLTKITPGMRKRPFRRNRNNILHT</sequence>
<organism evidence="1 2">
    <name type="scientific">Drosophila guanche</name>
    <name type="common">Fruit fly</name>
    <dbReference type="NCBI Taxonomy" id="7266"/>
    <lineage>
        <taxon>Eukaryota</taxon>
        <taxon>Metazoa</taxon>
        <taxon>Ecdysozoa</taxon>
        <taxon>Arthropoda</taxon>
        <taxon>Hexapoda</taxon>
        <taxon>Insecta</taxon>
        <taxon>Pterygota</taxon>
        <taxon>Neoptera</taxon>
        <taxon>Endopterygota</taxon>
        <taxon>Diptera</taxon>
        <taxon>Brachycera</taxon>
        <taxon>Muscomorpha</taxon>
        <taxon>Ephydroidea</taxon>
        <taxon>Drosophilidae</taxon>
        <taxon>Drosophila</taxon>
        <taxon>Sophophora</taxon>
    </lineage>
</organism>
<reference evidence="2" key="1">
    <citation type="submission" date="2018-01" db="EMBL/GenBank/DDBJ databases">
        <authorList>
            <person name="Alioto T."/>
            <person name="Alioto T."/>
        </authorList>
    </citation>
    <scope>NUCLEOTIDE SEQUENCE [LARGE SCALE GENOMIC DNA]</scope>
</reference>
<gene>
    <name evidence="1" type="ORF">DGUA_6G005921</name>
</gene>
<evidence type="ECO:0000313" key="2">
    <source>
        <dbReference type="Proteomes" id="UP000268350"/>
    </source>
</evidence>
<feature type="non-terminal residue" evidence="1">
    <location>
        <position position="1"/>
    </location>
</feature>
<name>A0A3B0K5R8_DROGU</name>
<accession>A0A3B0K5R8</accession>